<reference evidence="1 2" key="1">
    <citation type="submission" date="2021-05" db="EMBL/GenBank/DDBJ databases">
        <title>Description of Cellulomonas sp. DKR-3 sp. nov.</title>
        <authorList>
            <person name="Dahal R.H."/>
            <person name="Chaudhary D.K."/>
        </authorList>
    </citation>
    <scope>NUCLEOTIDE SEQUENCE [LARGE SCALE GENOMIC DNA]</scope>
    <source>
        <strain evidence="1 2">DKR-3</strain>
    </source>
</reference>
<proteinExistence type="predicted"/>
<evidence type="ECO:0000313" key="1">
    <source>
        <dbReference type="EMBL" id="MBT0995460.1"/>
    </source>
</evidence>
<dbReference type="RefSeq" id="WP_214352430.1">
    <property type="nucleotide sequence ID" value="NZ_JAHBOH010000002.1"/>
</dbReference>
<accession>A0ABS5U244</accession>
<comment type="caution">
    <text evidence="1">The sequence shown here is derived from an EMBL/GenBank/DDBJ whole genome shotgun (WGS) entry which is preliminary data.</text>
</comment>
<keyword evidence="2" id="KW-1185">Reference proteome</keyword>
<sequence length="65" mass="7367">MGKSEFDQAAEVFLKRVSGLQPTNDEVLRLLFGLLEYERASEFINDLNDRLDTAFWEARSGTGAK</sequence>
<dbReference type="Proteomes" id="UP000722125">
    <property type="component" value="Unassembled WGS sequence"/>
</dbReference>
<name>A0ABS5U244_9CELL</name>
<dbReference type="EMBL" id="JAHBOH010000002">
    <property type="protein sequence ID" value="MBT0995460.1"/>
    <property type="molecule type" value="Genomic_DNA"/>
</dbReference>
<protein>
    <submittedName>
        <fullName evidence="1">Uncharacterized protein</fullName>
    </submittedName>
</protein>
<gene>
    <name evidence="1" type="ORF">KIN34_14325</name>
</gene>
<evidence type="ECO:0000313" key="2">
    <source>
        <dbReference type="Proteomes" id="UP000722125"/>
    </source>
</evidence>
<organism evidence="1 2">
    <name type="scientific">Cellulomonas fulva</name>
    <dbReference type="NCBI Taxonomy" id="2835530"/>
    <lineage>
        <taxon>Bacteria</taxon>
        <taxon>Bacillati</taxon>
        <taxon>Actinomycetota</taxon>
        <taxon>Actinomycetes</taxon>
        <taxon>Micrococcales</taxon>
        <taxon>Cellulomonadaceae</taxon>
        <taxon>Cellulomonas</taxon>
    </lineage>
</organism>